<dbReference type="GO" id="GO:0015104">
    <property type="term" value="F:antimonite transmembrane transporter activity"/>
    <property type="evidence" value="ECO:0007669"/>
    <property type="project" value="TreeGrafter"/>
</dbReference>
<protein>
    <submittedName>
        <fullName evidence="9">Bile acid:sodium symporter</fullName>
    </submittedName>
</protein>
<dbReference type="RefSeq" id="WP_056935394.1">
    <property type="nucleotide sequence ID" value="NZ_CP013114.1"/>
</dbReference>
<feature type="transmembrane region" description="Helical" evidence="8">
    <location>
        <begin position="230"/>
        <end position="253"/>
    </location>
</feature>
<name>A0A9X4L449_9STAP</name>
<feature type="transmembrane region" description="Helical" evidence="8">
    <location>
        <begin position="197"/>
        <end position="218"/>
    </location>
</feature>
<feature type="transmembrane region" description="Helical" evidence="8">
    <location>
        <begin position="39"/>
        <end position="59"/>
    </location>
</feature>
<keyword evidence="10" id="KW-1185">Reference proteome</keyword>
<feature type="transmembrane region" description="Helical" evidence="8">
    <location>
        <begin position="12"/>
        <end position="33"/>
    </location>
</feature>
<dbReference type="PANTHER" id="PTHR43057:SF1">
    <property type="entry name" value="ARSENICAL-RESISTANCE PROTEIN 3"/>
    <property type="match status" value="1"/>
</dbReference>
<evidence type="ECO:0000256" key="4">
    <source>
        <dbReference type="ARBA" id="ARBA00022475"/>
    </source>
</evidence>
<evidence type="ECO:0000313" key="9">
    <source>
        <dbReference type="EMBL" id="MDG0846499.1"/>
    </source>
</evidence>
<evidence type="ECO:0000313" key="10">
    <source>
        <dbReference type="Proteomes" id="UP001152422"/>
    </source>
</evidence>
<keyword evidence="5 8" id="KW-0812">Transmembrane</keyword>
<organism evidence="9 10">
    <name type="scientific">Staphylococcus equorum</name>
    <dbReference type="NCBI Taxonomy" id="246432"/>
    <lineage>
        <taxon>Bacteria</taxon>
        <taxon>Bacillati</taxon>
        <taxon>Bacillota</taxon>
        <taxon>Bacilli</taxon>
        <taxon>Bacillales</taxon>
        <taxon>Staphylococcaceae</taxon>
        <taxon>Staphylococcus</taxon>
    </lineage>
</organism>
<sequence>MQHFKSKIEHYQIYIYFVALVLGILAGLSSQIFSIFLESVVSIFIGILMFSMFSQIPFFNIRQNLFTTKYIIALILSNFIIIPIFVFALIQLFEVSSAPILIGLYLVLLTPCIDYVIVFTALGKGNAQHMLISTPILFVLQIILLPVYFTIFLHNEILSIIDIAPFINAFFTFIIIPLMLALLLQLLSKKSNSMNRVLNLTAWLPELFMSLVLFSVVGSQINKITNDLNIVLTVVPIYICFMIIAPIIGLFCGKLFRLDIPNLRTLAFSTSTRNALVVLPLALSLPNHWVTITTTVIITQTLTELIGELVYIKVIPKLIK</sequence>
<dbReference type="EMBL" id="JAMBQA010000004">
    <property type="protein sequence ID" value="MDG0846499.1"/>
    <property type="molecule type" value="Genomic_DNA"/>
</dbReference>
<dbReference type="AlphaFoldDB" id="A0A9X4L449"/>
<dbReference type="KEGG" id="seqo:SE1039_06480"/>
<feature type="transmembrane region" description="Helical" evidence="8">
    <location>
        <begin position="71"/>
        <end position="93"/>
    </location>
</feature>
<dbReference type="GO" id="GO:0015105">
    <property type="term" value="F:arsenite transmembrane transporter activity"/>
    <property type="evidence" value="ECO:0007669"/>
    <property type="project" value="TreeGrafter"/>
</dbReference>
<evidence type="ECO:0000256" key="3">
    <source>
        <dbReference type="ARBA" id="ARBA00022448"/>
    </source>
</evidence>
<evidence type="ECO:0000256" key="8">
    <source>
        <dbReference type="SAM" id="Phobius"/>
    </source>
</evidence>
<keyword evidence="3" id="KW-0813">Transport</keyword>
<evidence type="ECO:0000256" key="6">
    <source>
        <dbReference type="ARBA" id="ARBA00022989"/>
    </source>
</evidence>
<dbReference type="GO" id="GO:0015297">
    <property type="term" value="F:antiporter activity"/>
    <property type="evidence" value="ECO:0007669"/>
    <property type="project" value="InterPro"/>
</dbReference>
<evidence type="ECO:0000256" key="7">
    <source>
        <dbReference type="ARBA" id="ARBA00023136"/>
    </source>
</evidence>
<feature type="transmembrane region" description="Helical" evidence="8">
    <location>
        <begin position="99"/>
        <end position="123"/>
    </location>
</feature>
<dbReference type="InterPro" id="IPR038770">
    <property type="entry name" value="Na+/solute_symporter_sf"/>
</dbReference>
<feature type="transmembrane region" description="Helical" evidence="8">
    <location>
        <begin position="163"/>
        <end position="185"/>
    </location>
</feature>
<dbReference type="Pfam" id="PF01758">
    <property type="entry name" value="SBF"/>
    <property type="match status" value="1"/>
</dbReference>
<comment type="subcellular location">
    <subcellularLocation>
        <location evidence="1">Cell membrane</location>
        <topology evidence="1">Multi-pass membrane protein</topology>
    </subcellularLocation>
</comment>
<comment type="caution">
    <text evidence="9">The sequence shown here is derived from an EMBL/GenBank/DDBJ whole genome shotgun (WGS) entry which is preliminary data.</text>
</comment>
<gene>
    <name evidence="9" type="ORF">M4L89_09720</name>
</gene>
<keyword evidence="7 8" id="KW-0472">Membrane</keyword>
<keyword evidence="6 8" id="KW-1133">Transmembrane helix</keyword>
<evidence type="ECO:0000256" key="1">
    <source>
        <dbReference type="ARBA" id="ARBA00004651"/>
    </source>
</evidence>
<dbReference type="PANTHER" id="PTHR43057">
    <property type="entry name" value="ARSENITE EFFLUX TRANSPORTER"/>
    <property type="match status" value="1"/>
</dbReference>
<dbReference type="InterPro" id="IPR002657">
    <property type="entry name" value="BilAc:Na_symport/Acr3"/>
</dbReference>
<evidence type="ECO:0000256" key="5">
    <source>
        <dbReference type="ARBA" id="ARBA00022692"/>
    </source>
</evidence>
<reference evidence="9" key="1">
    <citation type="submission" date="2022-05" db="EMBL/GenBank/DDBJ databases">
        <title>Comparative genomics of Staphylococcus equorum isolates.</title>
        <authorList>
            <person name="Luelf R.H."/>
        </authorList>
    </citation>
    <scope>NUCLEOTIDE SEQUENCE</scope>
    <source>
        <strain evidence="9">TMW 2.2497</strain>
    </source>
</reference>
<proteinExistence type="inferred from homology"/>
<dbReference type="InterPro" id="IPR004706">
    <property type="entry name" value="Arsenical-R_Acr3"/>
</dbReference>
<feature type="transmembrane region" description="Helical" evidence="8">
    <location>
        <begin position="130"/>
        <end position="151"/>
    </location>
</feature>
<keyword evidence="4" id="KW-1003">Cell membrane</keyword>
<accession>A0A9X4L449</accession>
<dbReference type="Gene3D" id="1.20.1530.20">
    <property type="match status" value="1"/>
</dbReference>
<dbReference type="GO" id="GO:0005886">
    <property type="term" value="C:plasma membrane"/>
    <property type="evidence" value="ECO:0007669"/>
    <property type="project" value="UniProtKB-SubCell"/>
</dbReference>
<comment type="similarity">
    <text evidence="2">Belongs to the arsenical resistance-3 (ACR3) (TC 2.A.59) family.</text>
</comment>
<dbReference type="Proteomes" id="UP001152422">
    <property type="component" value="Unassembled WGS sequence"/>
</dbReference>
<evidence type="ECO:0000256" key="2">
    <source>
        <dbReference type="ARBA" id="ARBA00010110"/>
    </source>
</evidence>